<dbReference type="GO" id="GO:0003954">
    <property type="term" value="F:NADH dehydrogenase activity"/>
    <property type="evidence" value="ECO:0007669"/>
    <property type="project" value="TreeGrafter"/>
</dbReference>
<reference evidence="9" key="2">
    <citation type="submission" date="2020-09" db="EMBL/GenBank/DDBJ databases">
        <authorList>
            <person name="Sun Q."/>
            <person name="Zhou Y."/>
        </authorList>
    </citation>
    <scope>NUCLEOTIDE SEQUENCE</scope>
    <source>
        <strain evidence="9">CGMCC 4.7308</strain>
    </source>
</reference>
<dbReference type="EMBL" id="BMNA01000004">
    <property type="protein sequence ID" value="GGM03713.1"/>
    <property type="molecule type" value="Genomic_DNA"/>
</dbReference>
<feature type="transmembrane region" description="Helical" evidence="7">
    <location>
        <begin position="349"/>
        <end position="372"/>
    </location>
</feature>
<organism evidence="9 10">
    <name type="scientific">Nakamurella endophytica</name>
    <dbReference type="NCBI Taxonomy" id="1748367"/>
    <lineage>
        <taxon>Bacteria</taxon>
        <taxon>Bacillati</taxon>
        <taxon>Actinomycetota</taxon>
        <taxon>Actinomycetes</taxon>
        <taxon>Nakamurellales</taxon>
        <taxon>Nakamurellaceae</taxon>
        <taxon>Nakamurella</taxon>
    </lineage>
</organism>
<dbReference type="GO" id="GO:0042773">
    <property type="term" value="P:ATP synthesis coupled electron transport"/>
    <property type="evidence" value="ECO:0007669"/>
    <property type="project" value="InterPro"/>
</dbReference>
<evidence type="ECO:0000256" key="1">
    <source>
        <dbReference type="ARBA" id="ARBA00004127"/>
    </source>
</evidence>
<dbReference type="InterPro" id="IPR010227">
    <property type="entry name" value="NADH_Q_OxRdtase_chainM/4"/>
</dbReference>
<feature type="transmembrane region" description="Helical" evidence="7">
    <location>
        <begin position="384"/>
        <end position="406"/>
    </location>
</feature>
<dbReference type="GO" id="GO:0015990">
    <property type="term" value="P:electron transport coupled proton transport"/>
    <property type="evidence" value="ECO:0007669"/>
    <property type="project" value="TreeGrafter"/>
</dbReference>
<dbReference type="PANTHER" id="PTHR43507">
    <property type="entry name" value="NADH-UBIQUINONE OXIDOREDUCTASE CHAIN 4"/>
    <property type="match status" value="1"/>
</dbReference>
<dbReference type="GO" id="GO:0016020">
    <property type="term" value="C:membrane"/>
    <property type="evidence" value="ECO:0007669"/>
    <property type="project" value="UniProtKB-SubCell"/>
</dbReference>
<comment type="subcellular location">
    <subcellularLocation>
        <location evidence="1">Endomembrane system</location>
        <topology evidence="1">Multi-pass membrane protein</topology>
    </subcellularLocation>
    <subcellularLocation>
        <location evidence="6">Membrane</location>
        <topology evidence="6">Multi-pass membrane protein</topology>
    </subcellularLocation>
</comment>
<feature type="transmembrane region" description="Helical" evidence="7">
    <location>
        <begin position="426"/>
        <end position="448"/>
    </location>
</feature>
<protein>
    <submittedName>
        <fullName evidence="9">NADH-quinone oxidoreductase subunit M</fullName>
    </submittedName>
</protein>
<sequence length="597" mass="61977">MILLVMIVLPLIGAIATATLGGGGGSARTAKLVALLFSLAEFVLAVVLWVVYRRDQLGAGTAGAPPFRETFSVDWIPSFGVSFSLGVDGISLVMIALIALLVPIVLGASWEERLPEGRTVGGYFALILVLQAAMTGVFAATDVFLFYVLFEVMLIPMYFLIGAFGGVRRTYAATKFFLYSLLGGLLMLASLIGLYVASGNTPARAGLGGTLDWATLRSLAGQIPESTQLWIFAGFAAAFAIKAPLVPLHTWLPDAGAEAPVGAGTLLVGVLDKVGTFGFLRICLPLLPLASSRLAWLFLLLAVLGILYGAIVAAGQTDLKRFVTYTSIAHFGFICMGVFAFTTQAISGAVLYMVNHGIATALLFLVVGMLTARGGSRLVGDYGGVWKVAPLLGGLMLVGALATIAVPGTNSFVSEFMVLIGTFTRYPAWAIVGTTGIVLAAVYMLWIFQRTMTGPVRGAAVLDIGGPEGPASGSGGLTEQPQREADDRYGHGGVAVAAPVGTARGVTTAVRRRFGDLSPREIGVLTPLVLLVLFLGVYPKPVLDVINPTAERTVVDSGHTDPAPRVPAGAAGATGAVTAAATVRVPAAAVHLEGTGQ</sequence>
<dbReference type="Proteomes" id="UP000655208">
    <property type="component" value="Unassembled WGS sequence"/>
</dbReference>
<dbReference type="GO" id="GO:0012505">
    <property type="term" value="C:endomembrane system"/>
    <property type="evidence" value="ECO:0007669"/>
    <property type="project" value="UniProtKB-SubCell"/>
</dbReference>
<evidence type="ECO:0000256" key="4">
    <source>
        <dbReference type="ARBA" id="ARBA00022989"/>
    </source>
</evidence>
<reference evidence="9" key="1">
    <citation type="journal article" date="2014" name="Int. J. Syst. Evol. Microbiol.">
        <title>Complete genome sequence of Corynebacterium casei LMG S-19264T (=DSM 44701T), isolated from a smear-ripened cheese.</title>
        <authorList>
            <consortium name="US DOE Joint Genome Institute (JGI-PGF)"/>
            <person name="Walter F."/>
            <person name="Albersmeier A."/>
            <person name="Kalinowski J."/>
            <person name="Ruckert C."/>
        </authorList>
    </citation>
    <scope>NUCLEOTIDE SEQUENCE</scope>
    <source>
        <strain evidence="9">CGMCC 4.7308</strain>
    </source>
</reference>
<dbReference type="GO" id="GO:0048039">
    <property type="term" value="F:ubiquinone binding"/>
    <property type="evidence" value="ECO:0007669"/>
    <property type="project" value="TreeGrafter"/>
</dbReference>
<feature type="transmembrane region" description="Helical" evidence="7">
    <location>
        <begin position="32"/>
        <end position="52"/>
    </location>
</feature>
<evidence type="ECO:0000256" key="2">
    <source>
        <dbReference type="ARBA" id="ARBA00009025"/>
    </source>
</evidence>
<evidence type="ECO:0000259" key="8">
    <source>
        <dbReference type="Pfam" id="PF00361"/>
    </source>
</evidence>
<keyword evidence="5 7" id="KW-0472">Membrane</keyword>
<accession>A0A917SZR9</accession>
<comment type="caution">
    <text evidence="9">The sequence shown here is derived from an EMBL/GenBank/DDBJ whole genome shotgun (WGS) entry which is preliminary data.</text>
</comment>
<feature type="transmembrane region" description="Helical" evidence="7">
    <location>
        <begin position="144"/>
        <end position="164"/>
    </location>
</feature>
<feature type="domain" description="NADH:quinone oxidoreductase/Mrp antiporter transmembrane" evidence="8">
    <location>
        <begin position="140"/>
        <end position="437"/>
    </location>
</feature>
<feature type="transmembrane region" description="Helical" evidence="7">
    <location>
        <begin position="89"/>
        <end position="108"/>
    </location>
</feature>
<feature type="transmembrane region" description="Helical" evidence="7">
    <location>
        <begin position="294"/>
        <end position="315"/>
    </location>
</feature>
<evidence type="ECO:0000256" key="7">
    <source>
        <dbReference type="SAM" id="Phobius"/>
    </source>
</evidence>
<keyword evidence="4 7" id="KW-1133">Transmembrane helix</keyword>
<dbReference type="Pfam" id="PF00361">
    <property type="entry name" value="Proton_antipo_M"/>
    <property type="match status" value="1"/>
</dbReference>
<dbReference type="NCBIfam" id="TIGR01972">
    <property type="entry name" value="NDH_I_M"/>
    <property type="match status" value="1"/>
</dbReference>
<feature type="transmembrane region" description="Helical" evidence="7">
    <location>
        <begin position="120"/>
        <end position="138"/>
    </location>
</feature>
<feature type="transmembrane region" description="Helical" evidence="7">
    <location>
        <begin position="6"/>
        <end position="25"/>
    </location>
</feature>
<feature type="transmembrane region" description="Helical" evidence="7">
    <location>
        <begin position="522"/>
        <end position="539"/>
    </location>
</feature>
<evidence type="ECO:0000256" key="5">
    <source>
        <dbReference type="ARBA" id="ARBA00023136"/>
    </source>
</evidence>
<proteinExistence type="inferred from homology"/>
<dbReference type="InterPro" id="IPR001750">
    <property type="entry name" value="ND/Mrp_TM"/>
</dbReference>
<evidence type="ECO:0000256" key="3">
    <source>
        <dbReference type="ARBA" id="ARBA00022692"/>
    </source>
</evidence>
<dbReference type="GO" id="GO:0008137">
    <property type="term" value="F:NADH dehydrogenase (ubiquinone) activity"/>
    <property type="evidence" value="ECO:0007669"/>
    <property type="project" value="InterPro"/>
</dbReference>
<name>A0A917SZR9_9ACTN</name>
<keyword evidence="10" id="KW-1185">Reference proteome</keyword>
<evidence type="ECO:0000256" key="6">
    <source>
        <dbReference type="RuleBase" id="RU000320"/>
    </source>
</evidence>
<keyword evidence="3 6" id="KW-0812">Transmembrane</keyword>
<gene>
    <name evidence="9" type="primary">nuoM</name>
    <name evidence="9" type="ORF">GCM10011594_24890</name>
</gene>
<evidence type="ECO:0000313" key="10">
    <source>
        <dbReference type="Proteomes" id="UP000655208"/>
    </source>
</evidence>
<dbReference type="AlphaFoldDB" id="A0A917SZR9"/>
<evidence type="ECO:0000313" key="9">
    <source>
        <dbReference type="EMBL" id="GGM03713.1"/>
    </source>
</evidence>
<dbReference type="PANTHER" id="PTHR43507:SF1">
    <property type="entry name" value="NADH-UBIQUINONE OXIDOREDUCTASE CHAIN 4"/>
    <property type="match status" value="1"/>
</dbReference>
<feature type="transmembrane region" description="Helical" evidence="7">
    <location>
        <begin position="322"/>
        <end position="343"/>
    </location>
</feature>
<dbReference type="InterPro" id="IPR003918">
    <property type="entry name" value="NADH_UbQ_OxRdtase"/>
</dbReference>
<dbReference type="PRINTS" id="PR01437">
    <property type="entry name" value="NUOXDRDTASE4"/>
</dbReference>
<comment type="similarity">
    <text evidence="2">Belongs to the complex I subunit 4 family.</text>
</comment>
<feature type="transmembrane region" description="Helical" evidence="7">
    <location>
        <begin position="176"/>
        <end position="197"/>
    </location>
</feature>